<dbReference type="RefSeq" id="WP_190616777.1">
    <property type="nucleotide sequence ID" value="NZ_CP061538.1"/>
</dbReference>
<dbReference type="Proteomes" id="UP000516421">
    <property type="component" value="Chromosome"/>
</dbReference>
<protein>
    <submittedName>
        <fullName evidence="1">Uncharacterized protein</fullName>
    </submittedName>
</protein>
<sequence>METFILLSQVITVLEQFKEQIPEVRGFAYSLPDWVNACGFPYHSSYAQRVDERVIKDLKMFSAFIAMAARNGGNDMQAALRSRFSEEVRILVEAIENDTSLDPALQSHARVLIDHILECLQSVESAGMFNLREAVQKLRIYVDAARFQTKDEDARKKYDKFYNFCRDVAIQTGSSLISERVLLALSGN</sequence>
<dbReference type="KEGG" id="rama:IDM48_07525"/>
<reference evidence="1 2" key="1">
    <citation type="submission" date="2020-09" db="EMBL/GenBank/DDBJ databases">
        <title>Investigation of environmental microbe.</title>
        <authorList>
            <person name="Ou Y."/>
            <person name="Kang Q."/>
        </authorList>
    </citation>
    <scope>NUCLEOTIDE SEQUENCE [LARGE SCALE GENOMIC DNA]</scope>
    <source>
        <strain evidence="1 2">KJZ-9</strain>
    </source>
</reference>
<gene>
    <name evidence="1" type="ORF">IDM48_07525</name>
</gene>
<dbReference type="EMBL" id="CP061538">
    <property type="protein sequence ID" value="QNV39259.1"/>
    <property type="molecule type" value="Genomic_DNA"/>
</dbReference>
<dbReference type="AlphaFoldDB" id="A0A7H2BHW3"/>
<keyword evidence="2" id="KW-1185">Reference proteome</keyword>
<organism evidence="1 2">
    <name type="scientific">Rothia amarae</name>
    <dbReference type="NCBI Taxonomy" id="169480"/>
    <lineage>
        <taxon>Bacteria</taxon>
        <taxon>Bacillati</taxon>
        <taxon>Actinomycetota</taxon>
        <taxon>Actinomycetes</taxon>
        <taxon>Micrococcales</taxon>
        <taxon>Micrococcaceae</taxon>
        <taxon>Rothia</taxon>
    </lineage>
</organism>
<evidence type="ECO:0000313" key="2">
    <source>
        <dbReference type="Proteomes" id="UP000516421"/>
    </source>
</evidence>
<evidence type="ECO:0000313" key="1">
    <source>
        <dbReference type="EMBL" id="QNV39259.1"/>
    </source>
</evidence>
<name>A0A7H2BHW3_9MICC</name>
<proteinExistence type="predicted"/>
<accession>A0A7H2BHW3</accession>